<feature type="region of interest" description="Disordered" evidence="5">
    <location>
        <begin position="707"/>
        <end position="738"/>
    </location>
</feature>
<dbReference type="PROSITE" id="PS50089">
    <property type="entry name" value="ZF_RING_2"/>
    <property type="match status" value="1"/>
</dbReference>
<feature type="compositionally biased region" description="Basic and acidic residues" evidence="5">
    <location>
        <begin position="19"/>
        <end position="34"/>
    </location>
</feature>
<proteinExistence type="predicted"/>
<keyword evidence="3" id="KW-0862">Zinc</keyword>
<feature type="region of interest" description="Disordered" evidence="5">
    <location>
        <begin position="292"/>
        <end position="636"/>
    </location>
</feature>
<keyword evidence="1" id="KW-0479">Metal-binding</keyword>
<feature type="compositionally biased region" description="Acidic residues" evidence="5">
    <location>
        <begin position="606"/>
        <end position="616"/>
    </location>
</feature>
<dbReference type="Proteomes" id="UP000297280">
    <property type="component" value="Unassembled WGS sequence"/>
</dbReference>
<dbReference type="PANTHER" id="PTHR23327">
    <property type="entry name" value="RING FINGER PROTEIN 127"/>
    <property type="match status" value="1"/>
</dbReference>
<name>A0A4Z1KXH1_9HELO</name>
<dbReference type="PROSITE" id="PS00518">
    <property type="entry name" value="ZF_RING_1"/>
    <property type="match status" value="1"/>
</dbReference>
<dbReference type="GO" id="GO:0061630">
    <property type="term" value="F:ubiquitin protein ligase activity"/>
    <property type="evidence" value="ECO:0007669"/>
    <property type="project" value="TreeGrafter"/>
</dbReference>
<accession>A0A4Z1KXH1</accession>
<organism evidence="7 8">
    <name type="scientific">Botrytis porri</name>
    <dbReference type="NCBI Taxonomy" id="87229"/>
    <lineage>
        <taxon>Eukaryota</taxon>
        <taxon>Fungi</taxon>
        <taxon>Dikarya</taxon>
        <taxon>Ascomycota</taxon>
        <taxon>Pezizomycotina</taxon>
        <taxon>Leotiomycetes</taxon>
        <taxon>Helotiales</taxon>
        <taxon>Sclerotiniaceae</taxon>
        <taxon>Botrytis</taxon>
    </lineage>
</organism>
<feature type="compositionally biased region" description="Polar residues" evidence="5">
    <location>
        <begin position="392"/>
        <end position="415"/>
    </location>
</feature>
<evidence type="ECO:0000256" key="4">
    <source>
        <dbReference type="PROSITE-ProRule" id="PRU00175"/>
    </source>
</evidence>
<comment type="caution">
    <text evidence="7">The sequence shown here is derived from an EMBL/GenBank/DDBJ whole genome shotgun (WGS) entry which is preliminary data.</text>
</comment>
<feature type="compositionally biased region" description="Basic and acidic residues" evidence="5">
    <location>
        <begin position="548"/>
        <end position="557"/>
    </location>
</feature>
<dbReference type="EMBL" id="PQXO01000122">
    <property type="protein sequence ID" value="TGO89156.1"/>
    <property type="molecule type" value="Genomic_DNA"/>
</dbReference>
<dbReference type="PANTHER" id="PTHR23327:SF42">
    <property type="entry name" value="LON PEPTIDASE N-TERMINAL DOMAIN AND RING FINGER PROTEIN C14F5.10C"/>
    <property type="match status" value="1"/>
</dbReference>
<dbReference type="STRING" id="87229.A0A4Z1KXH1"/>
<sequence length="738" mass="82286">MNSSPSSVMSRAAPSHGSRMRENTPRSREAASSVEKLEAIIKTRDAEPVQHKAQVQVSADNLKDDLISMRKCLTCSICDQLLYEPWILQCGHTYCYSCLCQWFIPNKRKKTCPECRAPVKQIPAPAFLIKNMVEIFIQRGQLMPDDETIEQHKIKNAEETEMVEKDKNSPEGLFKGTFPVRHGELWLDEADGIMRCPSCGHEHQGGPTCGVCGAEFDDIYGFSDMEDDGDLSDFDIGYGENIEREHENMRRELELEAELHRGQENAPNVSHFRHNPFAFGGPIHQHVLHHYHAHQHGHPVDDLNDDSEDPTNSDTSNHDNSDEEDAGSLEDFIENDDEDNESVAPPPRRLRQRVVILSDDDDDDDDDDEEDSDDEGGAITNRRRPRPGWAGSSETPSRAISHSAEENGSTSSRSILISDDDNGSSANGSEFGDEMVNHEARRLRASGGWSPLDEGEDDDATRSAHGDYGDYTTTDDERASDESDSDTIGNPNSEGEEEDDRPRGGLRGMLNYDYEEMDPNFDGFSSSVDGDATPIDYAGTSDGADNNHGSENEHYEYDIDDGDLLPSMDRDGDTEMSVSPSASRSSRDVSVESNLGENLGVANEVAGDDDDDDDSDSSIRPPPRRQPRNNAGHQQYNSRISMLFAEHQNTVRNARNPDDINYWEDANDRDIPEGCFSVNRRRTHYHHPLGPSGGNHHRTMQPLGIDRIRTSRGSSPPRLVPAYSSRTGRSQRQQPTSL</sequence>
<dbReference type="InterPro" id="IPR018957">
    <property type="entry name" value="Znf_C3HC4_RING-type"/>
</dbReference>
<evidence type="ECO:0000256" key="5">
    <source>
        <dbReference type="SAM" id="MobiDB-lite"/>
    </source>
</evidence>
<dbReference type="GO" id="GO:0008270">
    <property type="term" value="F:zinc ion binding"/>
    <property type="evidence" value="ECO:0007669"/>
    <property type="project" value="UniProtKB-KW"/>
</dbReference>
<dbReference type="InterPro" id="IPR017907">
    <property type="entry name" value="Znf_RING_CS"/>
</dbReference>
<feature type="domain" description="RING-type" evidence="6">
    <location>
        <begin position="75"/>
        <end position="116"/>
    </location>
</feature>
<dbReference type="InterPro" id="IPR001841">
    <property type="entry name" value="Znf_RING"/>
</dbReference>
<evidence type="ECO:0000313" key="7">
    <source>
        <dbReference type="EMBL" id="TGO89156.1"/>
    </source>
</evidence>
<evidence type="ECO:0000256" key="3">
    <source>
        <dbReference type="ARBA" id="ARBA00022833"/>
    </source>
</evidence>
<evidence type="ECO:0000259" key="6">
    <source>
        <dbReference type="PROSITE" id="PS50089"/>
    </source>
</evidence>
<dbReference type="AlphaFoldDB" id="A0A4Z1KXH1"/>
<evidence type="ECO:0000256" key="2">
    <source>
        <dbReference type="ARBA" id="ARBA00022771"/>
    </source>
</evidence>
<feature type="compositionally biased region" description="Acidic residues" evidence="5">
    <location>
        <begin position="321"/>
        <end position="341"/>
    </location>
</feature>
<protein>
    <recommendedName>
        <fullName evidence="6">RING-type domain-containing protein</fullName>
    </recommendedName>
</protein>
<dbReference type="SMART" id="SM00184">
    <property type="entry name" value="RING"/>
    <property type="match status" value="1"/>
</dbReference>
<evidence type="ECO:0000313" key="8">
    <source>
        <dbReference type="Proteomes" id="UP000297280"/>
    </source>
</evidence>
<dbReference type="InterPro" id="IPR013083">
    <property type="entry name" value="Znf_RING/FYVE/PHD"/>
</dbReference>
<reference evidence="7 8" key="1">
    <citation type="submission" date="2017-12" db="EMBL/GenBank/DDBJ databases">
        <title>Comparative genomics of Botrytis spp.</title>
        <authorList>
            <person name="Valero-Jimenez C.A."/>
            <person name="Tapia P."/>
            <person name="Veloso J."/>
            <person name="Silva-Moreno E."/>
            <person name="Staats M."/>
            <person name="Valdes J.H."/>
            <person name="Van Kan J.A.L."/>
        </authorList>
    </citation>
    <scope>NUCLEOTIDE SEQUENCE [LARGE SCALE GENOMIC DNA]</scope>
    <source>
        <strain evidence="7 8">MUCL3349</strain>
    </source>
</reference>
<feature type="compositionally biased region" description="Acidic residues" evidence="5">
    <location>
        <begin position="302"/>
        <end position="311"/>
    </location>
</feature>
<dbReference type="Pfam" id="PF00097">
    <property type="entry name" value="zf-C3HC4"/>
    <property type="match status" value="1"/>
</dbReference>
<keyword evidence="2 4" id="KW-0863">Zinc-finger</keyword>
<keyword evidence="8" id="KW-1185">Reference proteome</keyword>
<dbReference type="SUPFAM" id="SSF57850">
    <property type="entry name" value="RING/U-box"/>
    <property type="match status" value="1"/>
</dbReference>
<feature type="compositionally biased region" description="Acidic residues" evidence="5">
    <location>
        <begin position="358"/>
        <end position="376"/>
    </location>
</feature>
<feature type="compositionally biased region" description="Polar residues" evidence="5">
    <location>
        <begin position="724"/>
        <end position="738"/>
    </location>
</feature>
<feature type="region of interest" description="Disordered" evidence="5">
    <location>
        <begin position="1"/>
        <end position="34"/>
    </location>
</feature>
<dbReference type="CDD" id="cd16568">
    <property type="entry name" value="RING-HC_ScPSH1-like"/>
    <property type="match status" value="1"/>
</dbReference>
<gene>
    <name evidence="7" type="ORF">BPOR_0122g00040</name>
</gene>
<evidence type="ECO:0000256" key="1">
    <source>
        <dbReference type="ARBA" id="ARBA00022723"/>
    </source>
</evidence>
<dbReference type="Gene3D" id="3.30.40.10">
    <property type="entry name" value="Zinc/RING finger domain, C3HC4 (zinc finger)"/>
    <property type="match status" value="1"/>
</dbReference>